<evidence type="ECO:0000256" key="2">
    <source>
        <dbReference type="SAM" id="SignalP"/>
    </source>
</evidence>
<feature type="signal peptide" evidence="2">
    <location>
        <begin position="1"/>
        <end position="20"/>
    </location>
</feature>
<reference evidence="3" key="1">
    <citation type="submission" date="2018-12" db="EMBL/GenBank/DDBJ databases">
        <authorList>
            <person name="Syme R.A."/>
            <person name="Farfan-Caceres L."/>
            <person name="Lichtenzveig J."/>
        </authorList>
    </citation>
    <scope>NUCLEOTIDE SEQUENCE</scope>
    <source>
        <strain evidence="3">Al4</strain>
    </source>
</reference>
<dbReference type="Proteomes" id="UP000651452">
    <property type="component" value="Unassembled WGS sequence"/>
</dbReference>
<evidence type="ECO:0000313" key="3">
    <source>
        <dbReference type="EMBL" id="KAF9697254.1"/>
    </source>
</evidence>
<sequence length="208" mass="20810">MHVSTIAAILAFTAGMVTNAAPIASLDQLGTANAPLNANSKPEATPKGRGRQPTAGEVLSGVADASIIVANSKREARRRPGSTGAGGLGPKPTTSDPPGTNSKREARRRPGSTGAGGLGPKPTTSDPPGTNSKREARRRPGSTGAGGLGPKPTTSDPPVPTPSGRPAAVLVLLVLAVLDLNLPHLTPPVPTESVRPAAAVPEELSTCT</sequence>
<dbReference type="EMBL" id="RZGK01000008">
    <property type="protein sequence ID" value="KAF9697254.1"/>
    <property type="molecule type" value="Genomic_DNA"/>
</dbReference>
<reference evidence="3" key="2">
    <citation type="submission" date="2020-09" db="EMBL/GenBank/DDBJ databases">
        <title>Reference genome assembly for Australian Ascochyta lentis isolate Al4.</title>
        <authorList>
            <person name="Lee R.C."/>
            <person name="Farfan-Caceres L.M."/>
            <person name="Debler J.W."/>
            <person name="Williams A.H."/>
            <person name="Henares B.M."/>
        </authorList>
    </citation>
    <scope>NUCLEOTIDE SEQUENCE</scope>
    <source>
        <strain evidence="3">Al4</strain>
    </source>
</reference>
<feature type="chain" id="PRO_5034425060" evidence="2">
    <location>
        <begin position="21"/>
        <end position="208"/>
    </location>
</feature>
<organism evidence="3 4">
    <name type="scientific">Ascochyta lentis</name>
    <dbReference type="NCBI Taxonomy" id="205686"/>
    <lineage>
        <taxon>Eukaryota</taxon>
        <taxon>Fungi</taxon>
        <taxon>Dikarya</taxon>
        <taxon>Ascomycota</taxon>
        <taxon>Pezizomycotina</taxon>
        <taxon>Dothideomycetes</taxon>
        <taxon>Pleosporomycetidae</taxon>
        <taxon>Pleosporales</taxon>
        <taxon>Pleosporineae</taxon>
        <taxon>Didymellaceae</taxon>
        <taxon>Ascochyta</taxon>
    </lineage>
</organism>
<protein>
    <submittedName>
        <fullName evidence="3">Uncharacterized protein</fullName>
    </submittedName>
</protein>
<evidence type="ECO:0000256" key="1">
    <source>
        <dbReference type="SAM" id="MobiDB-lite"/>
    </source>
</evidence>
<accession>A0A8H7MI68</accession>
<feature type="region of interest" description="Disordered" evidence="1">
    <location>
        <begin position="185"/>
        <end position="208"/>
    </location>
</feature>
<keyword evidence="4" id="KW-1185">Reference proteome</keyword>
<dbReference type="OrthoDB" id="10669803at2759"/>
<feature type="compositionally biased region" description="Polar residues" evidence="1">
    <location>
        <begin position="122"/>
        <end position="131"/>
    </location>
</feature>
<comment type="caution">
    <text evidence="3">The sequence shown here is derived from an EMBL/GenBank/DDBJ whole genome shotgun (WGS) entry which is preliminary data.</text>
</comment>
<proteinExistence type="predicted"/>
<dbReference type="AlphaFoldDB" id="A0A8H7MI68"/>
<feature type="compositionally biased region" description="Polar residues" evidence="1">
    <location>
        <begin position="92"/>
        <end position="101"/>
    </location>
</feature>
<evidence type="ECO:0000313" key="4">
    <source>
        <dbReference type="Proteomes" id="UP000651452"/>
    </source>
</evidence>
<gene>
    <name evidence="3" type="ORF">EKO04_004540</name>
</gene>
<feature type="region of interest" description="Disordered" evidence="1">
    <location>
        <begin position="34"/>
        <end position="164"/>
    </location>
</feature>
<name>A0A8H7MI68_9PLEO</name>
<keyword evidence="2" id="KW-0732">Signal</keyword>